<sequence length="155" mass="16257">MSANSRLTLAIHSLEWVELQARMGTGPATSDGIAGSVKTNPVVIRRLLGRLRGAGLVVSQRGANAGWTLARPADEINLADVRRALDDGPLFGLHTSPPSDNCPIGRSIRPTLGEVYREAERAADEQLATVTIAATLDATLAASEYTVANTATATP</sequence>
<dbReference type="SUPFAM" id="SSF46785">
    <property type="entry name" value="Winged helix' DNA-binding domain"/>
    <property type="match status" value="1"/>
</dbReference>
<dbReference type="Proteomes" id="UP001165584">
    <property type="component" value="Unassembled WGS sequence"/>
</dbReference>
<dbReference type="Pfam" id="PF02082">
    <property type="entry name" value="Rrf2"/>
    <property type="match status" value="1"/>
</dbReference>
<dbReference type="RefSeq" id="WP_259508104.1">
    <property type="nucleotide sequence ID" value="NZ_JANLCM010000002.1"/>
</dbReference>
<dbReference type="InterPro" id="IPR000944">
    <property type="entry name" value="Tscrpt_reg_Rrf2"/>
</dbReference>
<dbReference type="PROSITE" id="PS51197">
    <property type="entry name" value="HTH_RRF2_2"/>
    <property type="match status" value="1"/>
</dbReference>
<accession>A0ABT2GRG6</accession>
<proteinExistence type="predicted"/>
<dbReference type="InterPro" id="IPR036388">
    <property type="entry name" value="WH-like_DNA-bd_sf"/>
</dbReference>
<evidence type="ECO:0000313" key="2">
    <source>
        <dbReference type="Proteomes" id="UP001165584"/>
    </source>
</evidence>
<dbReference type="InterPro" id="IPR036390">
    <property type="entry name" value="WH_DNA-bd_sf"/>
</dbReference>
<protein>
    <submittedName>
        <fullName evidence="1">Rrf2 family transcriptional regulator</fullName>
    </submittedName>
</protein>
<dbReference type="PANTHER" id="PTHR33221">
    <property type="entry name" value="WINGED HELIX-TURN-HELIX TRANSCRIPTIONAL REGULATOR, RRF2 FAMILY"/>
    <property type="match status" value="1"/>
</dbReference>
<comment type="caution">
    <text evidence="1">The sequence shown here is derived from an EMBL/GenBank/DDBJ whole genome shotgun (WGS) entry which is preliminary data.</text>
</comment>
<keyword evidence="2" id="KW-1185">Reference proteome</keyword>
<evidence type="ECO:0000313" key="1">
    <source>
        <dbReference type="EMBL" id="MCS5718811.1"/>
    </source>
</evidence>
<name>A0ABT2GRG6_9MICO</name>
<dbReference type="Gene3D" id="1.10.10.10">
    <property type="entry name" value="Winged helix-like DNA-binding domain superfamily/Winged helix DNA-binding domain"/>
    <property type="match status" value="1"/>
</dbReference>
<reference evidence="1" key="1">
    <citation type="submission" date="2022-08" db="EMBL/GenBank/DDBJ databases">
        <authorList>
            <person name="Deng Y."/>
            <person name="Han X.-F."/>
            <person name="Zhang Y.-Q."/>
        </authorList>
    </citation>
    <scope>NUCLEOTIDE SEQUENCE</scope>
    <source>
        <strain evidence="1">CPCC 205763</strain>
    </source>
</reference>
<organism evidence="1 2">
    <name type="scientific">Herbiconiux aconitum</name>
    <dbReference type="NCBI Taxonomy" id="2970913"/>
    <lineage>
        <taxon>Bacteria</taxon>
        <taxon>Bacillati</taxon>
        <taxon>Actinomycetota</taxon>
        <taxon>Actinomycetes</taxon>
        <taxon>Micrococcales</taxon>
        <taxon>Microbacteriaceae</taxon>
        <taxon>Herbiconiux</taxon>
    </lineage>
</organism>
<gene>
    <name evidence="1" type="ORF">N1027_11765</name>
</gene>
<dbReference type="PANTHER" id="PTHR33221:SF15">
    <property type="entry name" value="HTH-TYPE TRANSCRIPTIONAL REGULATOR YWGB-RELATED"/>
    <property type="match status" value="1"/>
</dbReference>
<dbReference type="EMBL" id="JANLCM010000002">
    <property type="protein sequence ID" value="MCS5718811.1"/>
    <property type="molecule type" value="Genomic_DNA"/>
</dbReference>